<protein>
    <submittedName>
        <fullName evidence="1">Uncharacterized protein</fullName>
    </submittedName>
</protein>
<comment type="caution">
    <text evidence="1">The sequence shown here is derived from an EMBL/GenBank/DDBJ whole genome shotgun (WGS) entry which is preliminary data.</text>
</comment>
<proteinExistence type="predicted"/>
<evidence type="ECO:0000313" key="2">
    <source>
        <dbReference type="Proteomes" id="UP001500307"/>
    </source>
</evidence>
<name>A0ABP8SZA8_9ACTN</name>
<dbReference type="Proteomes" id="UP001500307">
    <property type="component" value="Unassembled WGS sequence"/>
</dbReference>
<gene>
    <name evidence="1" type="ORF">GCM10023176_54340</name>
</gene>
<evidence type="ECO:0000313" key="1">
    <source>
        <dbReference type="EMBL" id="GAA4578438.1"/>
    </source>
</evidence>
<dbReference type="EMBL" id="BAABGU010000041">
    <property type="protein sequence ID" value="GAA4578438.1"/>
    <property type="molecule type" value="Genomic_DNA"/>
</dbReference>
<keyword evidence="2" id="KW-1185">Reference proteome</keyword>
<sequence length="108" mass="11656">MLYQLSYAPMKLSGNEKAALSLSGWAASQLSLALFAPPPRLPVLLTRAQIVGSPDRGQHDTAARHEPRGFGGGVLQHGELLGLVGMTLLIQGKAVPFGWQWIFRGTFM</sequence>
<accession>A0ABP8SZA8</accession>
<organism evidence="1 2">
    <name type="scientific">Micromonospora coerulea</name>
    <dbReference type="NCBI Taxonomy" id="47856"/>
    <lineage>
        <taxon>Bacteria</taxon>
        <taxon>Bacillati</taxon>
        <taxon>Actinomycetota</taxon>
        <taxon>Actinomycetes</taxon>
        <taxon>Micromonosporales</taxon>
        <taxon>Micromonosporaceae</taxon>
        <taxon>Micromonospora</taxon>
    </lineage>
</organism>
<reference evidence="2" key="1">
    <citation type="journal article" date="2019" name="Int. J. Syst. Evol. Microbiol.">
        <title>The Global Catalogue of Microorganisms (GCM) 10K type strain sequencing project: providing services to taxonomists for standard genome sequencing and annotation.</title>
        <authorList>
            <consortium name="The Broad Institute Genomics Platform"/>
            <consortium name="The Broad Institute Genome Sequencing Center for Infectious Disease"/>
            <person name="Wu L."/>
            <person name="Ma J."/>
        </authorList>
    </citation>
    <scope>NUCLEOTIDE SEQUENCE [LARGE SCALE GENOMIC DNA]</scope>
    <source>
        <strain evidence="2">JCM 3175</strain>
    </source>
</reference>